<feature type="transmembrane region" description="Helical" evidence="13">
    <location>
        <begin position="280"/>
        <end position="303"/>
    </location>
</feature>
<evidence type="ECO:0000256" key="4">
    <source>
        <dbReference type="ARBA" id="ARBA00022673"/>
    </source>
</evidence>
<keyword evidence="6" id="KW-0106">Calcium</keyword>
<reference evidence="15" key="1">
    <citation type="submission" date="2025-08" db="UniProtKB">
        <authorList>
            <consortium name="Ensembl"/>
        </authorList>
    </citation>
    <scope>IDENTIFICATION</scope>
</reference>
<dbReference type="Gene3D" id="1.20.120.350">
    <property type="entry name" value="Voltage-gated potassium channels. Chain C"/>
    <property type="match status" value="1"/>
</dbReference>
<dbReference type="GeneTree" id="ENSGT00940000156666"/>
<dbReference type="PANTHER" id="PTHR45628:SF37">
    <property type="entry name" value="VOLTAGE-DEPENDENT T-TYPE CALCIUM CHANNEL SUBUNIT ALPHA-1H"/>
    <property type="match status" value="1"/>
</dbReference>
<evidence type="ECO:0000256" key="9">
    <source>
        <dbReference type="ARBA" id="ARBA00023065"/>
    </source>
</evidence>
<evidence type="ECO:0000256" key="3">
    <source>
        <dbReference type="ARBA" id="ARBA00022568"/>
    </source>
</evidence>
<evidence type="ECO:0000256" key="8">
    <source>
        <dbReference type="ARBA" id="ARBA00022989"/>
    </source>
</evidence>
<dbReference type="FunFam" id="1.20.120.350:FF:000012">
    <property type="entry name" value="Voltage-dependent T-type calcium channel subunit alpha"/>
    <property type="match status" value="1"/>
</dbReference>
<keyword evidence="11" id="KW-0407">Ion channel</keyword>
<keyword evidence="9" id="KW-0406">Ion transport</keyword>
<dbReference type="GO" id="GO:0098703">
    <property type="term" value="P:calcium ion import across plasma membrane"/>
    <property type="evidence" value="ECO:0007669"/>
    <property type="project" value="TreeGrafter"/>
</dbReference>
<dbReference type="InterPro" id="IPR005821">
    <property type="entry name" value="Ion_trans_dom"/>
</dbReference>
<dbReference type="SUPFAM" id="SSF81324">
    <property type="entry name" value="Voltage-gated potassium channels"/>
    <property type="match status" value="1"/>
</dbReference>
<dbReference type="InterPro" id="IPR050599">
    <property type="entry name" value="VDCC_alpha-1_subunit"/>
</dbReference>
<evidence type="ECO:0000313" key="16">
    <source>
        <dbReference type="Proteomes" id="UP000261580"/>
    </source>
</evidence>
<name>A0A3Q4GQV7_NEOBR</name>
<dbReference type="STRING" id="32507.ENSNBRP00000009358"/>
<sequence>MTDGEGRARFQYAECQELEEVREEVRLAVSTSYRNDAQGHEDDPGRRRPDDEEEEEEVERTRRSSRRRRRSSSSSSIQGDGENEWSPEVQGDEEQEPELEVEVGPTLGVRITAPIRDPDCVSEEEEQQPYPALAPVAFFCLKQTTRPRNWCLRMHVSMLVILLNCVTLGMYRPCEDVNCQSEWCRILQVLDDCIFAFFAVEMVIKMVALGIFGSKCYFDDKWNQLDFVIVMAGMLEYSLDGHNASLSSIRTVRVLRPLRAINRVPSMRILVTLLLDTLPMLGNVLLLCFFVFFIFGIVGVQLWEGLLRNRCFLGENINAMYNVSLNSYYMSEEGEDSPFICSAPRENGMRRCKDVPPYSQDGLECTLPASDLSFRSVASGNFCVNWYQYYNDCRPGELNPHKGAVNFDNIGYAWIAIFQVITLEGWVDIMYYVMDAHSFYNFIYFILLIIVSTSLFFLFNFSLYSLVLLEP</sequence>
<keyword evidence="8 13" id="KW-1133">Transmembrane helix</keyword>
<keyword evidence="2" id="KW-0813">Transport</keyword>
<protein>
    <recommendedName>
        <fullName evidence="14">Ion transport domain-containing protein</fullName>
    </recommendedName>
</protein>
<keyword evidence="7" id="KW-0851">Voltage-gated channel</keyword>
<evidence type="ECO:0000256" key="11">
    <source>
        <dbReference type="ARBA" id="ARBA00023303"/>
    </source>
</evidence>
<feature type="region of interest" description="Disordered" evidence="12">
    <location>
        <begin position="29"/>
        <end position="104"/>
    </location>
</feature>
<evidence type="ECO:0000256" key="12">
    <source>
        <dbReference type="SAM" id="MobiDB-lite"/>
    </source>
</evidence>
<evidence type="ECO:0000256" key="1">
    <source>
        <dbReference type="ARBA" id="ARBA00004141"/>
    </source>
</evidence>
<comment type="subcellular location">
    <subcellularLocation>
        <location evidence="1">Membrane</location>
        <topology evidence="1">Multi-pass membrane protein</topology>
    </subcellularLocation>
</comment>
<dbReference type="Proteomes" id="UP000261580">
    <property type="component" value="Unassembled WGS sequence"/>
</dbReference>
<organism evidence="15 16">
    <name type="scientific">Neolamprologus brichardi</name>
    <name type="common">Fairy cichlid</name>
    <name type="synonym">Lamprologus brichardi</name>
    <dbReference type="NCBI Taxonomy" id="32507"/>
    <lineage>
        <taxon>Eukaryota</taxon>
        <taxon>Metazoa</taxon>
        <taxon>Chordata</taxon>
        <taxon>Craniata</taxon>
        <taxon>Vertebrata</taxon>
        <taxon>Euteleostomi</taxon>
        <taxon>Actinopterygii</taxon>
        <taxon>Neopterygii</taxon>
        <taxon>Teleostei</taxon>
        <taxon>Neoteleostei</taxon>
        <taxon>Acanthomorphata</taxon>
        <taxon>Ovalentaria</taxon>
        <taxon>Cichlomorphae</taxon>
        <taxon>Cichliformes</taxon>
        <taxon>Cichlidae</taxon>
        <taxon>African cichlids</taxon>
        <taxon>Pseudocrenilabrinae</taxon>
        <taxon>Lamprologini</taxon>
        <taxon>Neolamprologus</taxon>
    </lineage>
</organism>
<dbReference type="InterPro" id="IPR027359">
    <property type="entry name" value="Volt_channel_dom_sf"/>
</dbReference>
<evidence type="ECO:0000256" key="13">
    <source>
        <dbReference type="SAM" id="Phobius"/>
    </source>
</evidence>
<dbReference type="Gene3D" id="1.10.287.70">
    <property type="match status" value="1"/>
</dbReference>
<accession>A0A3Q4GQV7</accession>
<evidence type="ECO:0000256" key="6">
    <source>
        <dbReference type="ARBA" id="ARBA00022837"/>
    </source>
</evidence>
<keyword evidence="3" id="KW-0109">Calcium transport</keyword>
<dbReference type="Pfam" id="PF00520">
    <property type="entry name" value="Ion_trans"/>
    <property type="match status" value="1"/>
</dbReference>
<dbReference type="PANTHER" id="PTHR45628">
    <property type="entry name" value="VOLTAGE-DEPENDENT CALCIUM CHANNEL TYPE A SUBUNIT ALPHA-1"/>
    <property type="match status" value="1"/>
</dbReference>
<feature type="compositionally biased region" description="Acidic residues" evidence="12">
    <location>
        <begin position="81"/>
        <end position="101"/>
    </location>
</feature>
<dbReference type="AlphaFoldDB" id="A0A3Q4GQV7"/>
<dbReference type="OMA" id="ENINAMY"/>
<feature type="compositionally biased region" description="Basic and acidic residues" evidence="12">
    <location>
        <begin position="37"/>
        <end position="50"/>
    </location>
</feature>
<proteinExistence type="predicted"/>
<evidence type="ECO:0000256" key="7">
    <source>
        <dbReference type="ARBA" id="ARBA00022882"/>
    </source>
</evidence>
<reference evidence="15" key="2">
    <citation type="submission" date="2025-09" db="UniProtKB">
        <authorList>
            <consortium name="Ensembl"/>
        </authorList>
    </citation>
    <scope>IDENTIFICATION</scope>
</reference>
<evidence type="ECO:0000256" key="2">
    <source>
        <dbReference type="ARBA" id="ARBA00022448"/>
    </source>
</evidence>
<keyword evidence="5 13" id="KW-0812">Transmembrane</keyword>
<keyword evidence="16" id="KW-1185">Reference proteome</keyword>
<keyword evidence="4" id="KW-0107">Calcium channel</keyword>
<keyword evidence="10 13" id="KW-0472">Membrane</keyword>
<dbReference type="GO" id="GO:0005891">
    <property type="term" value="C:voltage-gated calcium channel complex"/>
    <property type="evidence" value="ECO:0007669"/>
    <property type="project" value="TreeGrafter"/>
</dbReference>
<evidence type="ECO:0000256" key="5">
    <source>
        <dbReference type="ARBA" id="ARBA00022692"/>
    </source>
</evidence>
<feature type="transmembrane region" description="Helical" evidence="13">
    <location>
        <begin position="439"/>
        <end position="469"/>
    </location>
</feature>
<dbReference type="Bgee" id="ENSNBRG00000007305">
    <property type="expression patterns" value="Expressed in brain and 2 other cell types or tissues"/>
</dbReference>
<feature type="transmembrane region" description="Helical" evidence="13">
    <location>
        <begin position="412"/>
        <end position="433"/>
    </location>
</feature>
<dbReference type="GO" id="GO:0008331">
    <property type="term" value="F:high voltage-gated calcium channel activity"/>
    <property type="evidence" value="ECO:0007669"/>
    <property type="project" value="TreeGrafter"/>
</dbReference>
<evidence type="ECO:0000259" key="14">
    <source>
        <dbReference type="Pfam" id="PF00520"/>
    </source>
</evidence>
<dbReference type="Ensembl" id="ENSNBRT00000009625.1">
    <property type="protein sequence ID" value="ENSNBRP00000009358.1"/>
    <property type="gene ID" value="ENSNBRG00000007305.1"/>
</dbReference>
<feature type="transmembrane region" description="Helical" evidence="13">
    <location>
        <begin position="192"/>
        <end position="212"/>
    </location>
</feature>
<evidence type="ECO:0000256" key="10">
    <source>
        <dbReference type="ARBA" id="ARBA00023136"/>
    </source>
</evidence>
<feature type="domain" description="Ion transport" evidence="14">
    <location>
        <begin position="156"/>
        <end position="457"/>
    </location>
</feature>
<evidence type="ECO:0000313" key="15">
    <source>
        <dbReference type="Ensembl" id="ENSNBRP00000009358.1"/>
    </source>
</evidence>